<accession>A0A3M8P8P8</accession>
<dbReference type="PROSITE" id="PS51272">
    <property type="entry name" value="SLH"/>
    <property type="match status" value="2"/>
</dbReference>
<proteinExistence type="predicted"/>
<feature type="chain" id="PRO_5018137461" evidence="2">
    <location>
        <begin position="27"/>
        <end position="674"/>
    </location>
</feature>
<evidence type="ECO:0000259" key="3">
    <source>
        <dbReference type="PROSITE" id="PS51272"/>
    </source>
</evidence>
<dbReference type="RefSeq" id="WP_123164490.1">
    <property type="nucleotide sequence ID" value="NZ_RIAX01000003.1"/>
</dbReference>
<feature type="region of interest" description="Disordered" evidence="1">
    <location>
        <begin position="204"/>
        <end position="230"/>
    </location>
</feature>
<evidence type="ECO:0000256" key="1">
    <source>
        <dbReference type="SAM" id="MobiDB-lite"/>
    </source>
</evidence>
<dbReference type="InterPro" id="IPR002901">
    <property type="entry name" value="MGlyc_endo_b_GlcNAc-like_dom"/>
</dbReference>
<protein>
    <submittedName>
        <fullName evidence="4">S-layer protein</fullName>
    </submittedName>
</protein>
<feature type="signal peptide" evidence="2">
    <location>
        <begin position="1"/>
        <end position="26"/>
    </location>
</feature>
<dbReference type="EMBL" id="RIAX01000003">
    <property type="protein sequence ID" value="RNF39982.1"/>
    <property type="molecule type" value="Genomic_DNA"/>
</dbReference>
<keyword evidence="5" id="KW-1185">Reference proteome</keyword>
<dbReference type="Gene3D" id="1.10.530.10">
    <property type="match status" value="1"/>
</dbReference>
<dbReference type="InterPro" id="IPR051465">
    <property type="entry name" value="Cell_Envelope_Struct_Comp"/>
</dbReference>
<evidence type="ECO:0000313" key="5">
    <source>
        <dbReference type="Proteomes" id="UP000275473"/>
    </source>
</evidence>
<organism evidence="4 5">
    <name type="scientific">Planococcus salinus</name>
    <dbReference type="NCBI Taxonomy" id="1848460"/>
    <lineage>
        <taxon>Bacteria</taxon>
        <taxon>Bacillati</taxon>
        <taxon>Bacillota</taxon>
        <taxon>Bacilli</taxon>
        <taxon>Bacillales</taxon>
        <taxon>Caryophanaceae</taxon>
        <taxon>Planococcus</taxon>
    </lineage>
</organism>
<dbReference type="OrthoDB" id="9816557at2"/>
<reference evidence="4 5" key="1">
    <citation type="journal article" date="2018" name="Int. J. Syst. Evol. Microbiol.">
        <title>Planococcus salinus sp. nov., a moderately halophilic bacterium isolated from a saline-alkali soil.</title>
        <authorList>
            <person name="Gan L."/>
        </authorList>
    </citation>
    <scope>NUCLEOTIDE SEQUENCE [LARGE SCALE GENOMIC DNA]</scope>
    <source>
        <strain evidence="4 5">LCB217</strain>
    </source>
</reference>
<dbReference type="Pfam" id="PF00395">
    <property type="entry name" value="SLH"/>
    <property type="match status" value="3"/>
</dbReference>
<name>A0A3M8P8P8_9BACL</name>
<dbReference type="Pfam" id="PF01832">
    <property type="entry name" value="Glucosaminidase"/>
    <property type="match status" value="1"/>
</dbReference>
<evidence type="ECO:0000313" key="4">
    <source>
        <dbReference type="EMBL" id="RNF39982.1"/>
    </source>
</evidence>
<comment type="caution">
    <text evidence="4">The sequence shown here is derived from an EMBL/GenBank/DDBJ whole genome shotgun (WGS) entry which is preliminary data.</text>
</comment>
<dbReference type="GO" id="GO:0004040">
    <property type="term" value="F:amidase activity"/>
    <property type="evidence" value="ECO:0007669"/>
    <property type="project" value="InterPro"/>
</dbReference>
<dbReference type="Proteomes" id="UP000275473">
    <property type="component" value="Unassembled WGS sequence"/>
</dbReference>
<dbReference type="PANTHER" id="PTHR43308:SF5">
    <property type="entry name" value="S-LAYER PROTEIN _ PEPTIDOGLYCAN ENDO-BETA-N-ACETYLGLUCOSAMINIDASE"/>
    <property type="match status" value="1"/>
</dbReference>
<evidence type="ECO:0000256" key="2">
    <source>
        <dbReference type="SAM" id="SignalP"/>
    </source>
</evidence>
<gene>
    <name evidence="4" type="ORF">EEX84_04895</name>
</gene>
<dbReference type="SMART" id="SM00047">
    <property type="entry name" value="LYZ2"/>
    <property type="match status" value="1"/>
</dbReference>
<sequence length="674" mass="75225">MQLFAKLLASLLLVTSIFGFASASHANDIAPGSALEKEMKEMIDRGILTGYTDGTYRPQENVTREQFAAFISRALNLPAGSHAFKDVNPNTKLGREVGKVYAAGIMDGLSRDRFAPNALITREQVAMTIENMLEYSRMDLQKKEMNFTDADDMSSIVLSALYNIANYQIVNGYPDNSFKPKANATREQAAAFIYRFLMAKEGTTAPAPETPEEPEEPQKPTPKPDPVANSSKYYLGYVENGRLVRQQYGHDEYLSAAESFKSTPSAQAIYKGDEVIRIKSGLAYGDRVLNGVKQVTTIYYDTEFKKQATYVEHGRELRYIDANDRFVKVQAGGTIGYVKQSEVDFVPYELINNRDYYMVNQWGTLYHYQYNYVNKTLASHSIGPAPAEMTPNEKYYSHDGAHFNNAAGHLQVVHYPYFQYQSVRTKTSYTAAELDRFVMDRLKSLNSSSGTYRDAVNRSKLIGKGKYFIEMQEKYNVNALFMLAAAMHESAYGMSANAQNKNNLFGIRVFDGSPHEGTVYTKPENSIDAFAREYMNRNYANPTGAYANGAAPGNKTTGFNVSYASDPTWGSKVGGHMFRADLALGQKDIGKYKLGITNTANTNVRNAPQGDLLYTFKRDNLGVSSAFGYPVVIVGEQKSSDGAVWYKVLTDLNPQDDKNNGFGWIHSDLVDRIN</sequence>
<keyword evidence="2" id="KW-0732">Signal</keyword>
<dbReference type="InterPro" id="IPR001119">
    <property type="entry name" value="SLH_dom"/>
</dbReference>
<dbReference type="AlphaFoldDB" id="A0A3M8P8P8"/>
<dbReference type="PANTHER" id="PTHR43308">
    <property type="entry name" value="OUTER MEMBRANE PROTEIN ALPHA-RELATED"/>
    <property type="match status" value="1"/>
</dbReference>
<feature type="domain" description="SLH" evidence="3">
    <location>
        <begin position="22"/>
        <end position="85"/>
    </location>
</feature>
<feature type="domain" description="SLH" evidence="3">
    <location>
        <begin position="144"/>
        <end position="207"/>
    </location>
</feature>